<protein>
    <submittedName>
        <fullName evidence="1">L-rhamnose mutarotase</fullName>
    </submittedName>
</protein>
<dbReference type="PANTHER" id="PTHR43239">
    <property type="entry name" value="UPF0734 PROTEIN DDB_G0273871/DDB_G0273177"/>
    <property type="match status" value="1"/>
</dbReference>
<dbReference type="EMBL" id="QSTF01000075">
    <property type="protein sequence ID" value="RGM34243.1"/>
    <property type="molecule type" value="Genomic_DNA"/>
</dbReference>
<dbReference type="EMBL" id="QRQK01000043">
    <property type="protein sequence ID" value="RHM92418.1"/>
    <property type="molecule type" value="Genomic_DNA"/>
</dbReference>
<accession>A0A3E4MQU6</accession>
<dbReference type="Proteomes" id="UP000283485">
    <property type="component" value="Unassembled WGS sequence"/>
</dbReference>
<evidence type="ECO:0000313" key="4">
    <source>
        <dbReference type="EMBL" id="RHF84885.1"/>
    </source>
</evidence>
<sequence length="109" mass="12922">MKRYCQTLELYDDKELIEAYVAEHAHVWEEVKAGIREVGITDMQIYIDGNRLFMIMDTTDEFDMERDYARLATLPRQAEWEAHMAKFQKAAPGATSQEKWKLMTRIFKL</sequence>
<dbReference type="EMBL" id="QSQT01000038">
    <property type="protein sequence ID" value="RGK51884.1"/>
    <property type="molecule type" value="Genomic_DNA"/>
</dbReference>
<dbReference type="Proteomes" id="UP000260862">
    <property type="component" value="Unassembled WGS sequence"/>
</dbReference>
<evidence type="ECO:0000313" key="8">
    <source>
        <dbReference type="Proteomes" id="UP000283485"/>
    </source>
</evidence>
<reference evidence="6 7" key="1">
    <citation type="submission" date="2018-08" db="EMBL/GenBank/DDBJ databases">
        <title>A genome reference for cultivated species of the human gut microbiota.</title>
        <authorList>
            <person name="Zou Y."/>
            <person name="Xue W."/>
            <person name="Luo G."/>
        </authorList>
    </citation>
    <scope>NUCLEOTIDE SEQUENCE [LARGE SCALE GENOMIC DNA]</scope>
    <source>
        <strain evidence="3 10">AF24-16AC</strain>
        <strain evidence="5 9">AF31-28B-AC</strain>
        <strain evidence="4 8">AM23-23</strain>
        <strain evidence="2 6">OM08-14</strain>
        <strain evidence="1 7">TF10-3AC</strain>
    </source>
</reference>
<organism evidence="1 7">
    <name type="scientific">Phocaeicola plebeius</name>
    <dbReference type="NCBI Taxonomy" id="310297"/>
    <lineage>
        <taxon>Bacteria</taxon>
        <taxon>Pseudomonadati</taxon>
        <taxon>Bacteroidota</taxon>
        <taxon>Bacteroidia</taxon>
        <taxon>Bacteroidales</taxon>
        <taxon>Bacteroidaceae</taxon>
        <taxon>Phocaeicola</taxon>
    </lineage>
</organism>
<dbReference type="Proteomes" id="UP000260780">
    <property type="component" value="Unassembled WGS sequence"/>
</dbReference>
<dbReference type="Proteomes" id="UP000285750">
    <property type="component" value="Unassembled WGS sequence"/>
</dbReference>
<dbReference type="Proteomes" id="UP000285109">
    <property type="component" value="Unassembled WGS sequence"/>
</dbReference>
<dbReference type="Gene3D" id="3.30.70.100">
    <property type="match status" value="1"/>
</dbReference>
<evidence type="ECO:0000313" key="5">
    <source>
        <dbReference type="EMBL" id="RHM92418.1"/>
    </source>
</evidence>
<evidence type="ECO:0000313" key="2">
    <source>
        <dbReference type="EMBL" id="RGM34243.1"/>
    </source>
</evidence>
<dbReference type="PANTHER" id="PTHR43239:SF1">
    <property type="entry name" value="UPF0734 PROTEIN DDB_G0273871_DDB_G0273177"/>
    <property type="match status" value="1"/>
</dbReference>
<dbReference type="EMBL" id="QRHQ01000054">
    <property type="protein sequence ID" value="RHF84885.1"/>
    <property type="molecule type" value="Genomic_DNA"/>
</dbReference>
<dbReference type="SUPFAM" id="SSF54909">
    <property type="entry name" value="Dimeric alpha+beta barrel"/>
    <property type="match status" value="1"/>
</dbReference>
<name>A0A3E4MQU6_9BACT</name>
<keyword evidence="7" id="KW-1185">Reference proteome</keyword>
<proteinExistence type="predicted"/>
<dbReference type="RefSeq" id="WP_117673955.1">
    <property type="nucleotide sequence ID" value="NZ_CABOGR010000038.1"/>
</dbReference>
<dbReference type="Pfam" id="PF05336">
    <property type="entry name" value="rhaM"/>
    <property type="match status" value="1"/>
</dbReference>
<dbReference type="EMBL" id="QRUY01000001">
    <property type="protein sequence ID" value="RGS10771.1"/>
    <property type="molecule type" value="Genomic_DNA"/>
</dbReference>
<comment type="caution">
    <text evidence="1">The sequence shown here is derived from an EMBL/GenBank/DDBJ whole genome shotgun (WGS) entry which is preliminary data.</text>
</comment>
<evidence type="ECO:0000313" key="9">
    <source>
        <dbReference type="Proteomes" id="UP000285109"/>
    </source>
</evidence>
<dbReference type="InterPro" id="IPR008000">
    <property type="entry name" value="Rham/fucose_mutarotase"/>
</dbReference>
<evidence type="ECO:0000313" key="1">
    <source>
        <dbReference type="EMBL" id="RGK51884.1"/>
    </source>
</evidence>
<gene>
    <name evidence="4" type="ORF">DW653_15990</name>
    <name evidence="3" type="ORF">DWY14_01180</name>
    <name evidence="5" type="ORF">DWZ34_15860</name>
    <name evidence="2" type="ORF">DXC17_17010</name>
    <name evidence="1" type="ORF">DXD04_14760</name>
</gene>
<evidence type="ECO:0000313" key="10">
    <source>
        <dbReference type="Proteomes" id="UP000285750"/>
    </source>
</evidence>
<evidence type="ECO:0000313" key="3">
    <source>
        <dbReference type="EMBL" id="RGS10771.1"/>
    </source>
</evidence>
<evidence type="ECO:0000313" key="6">
    <source>
        <dbReference type="Proteomes" id="UP000260780"/>
    </source>
</evidence>
<dbReference type="InterPro" id="IPR011008">
    <property type="entry name" value="Dimeric_a/b-barrel"/>
</dbReference>
<dbReference type="InterPro" id="IPR052996">
    <property type="entry name" value="Carb_Metab_Mutarotase"/>
</dbReference>
<dbReference type="GO" id="GO:0016857">
    <property type="term" value="F:racemase and epimerase activity, acting on carbohydrates and derivatives"/>
    <property type="evidence" value="ECO:0007669"/>
    <property type="project" value="InterPro"/>
</dbReference>
<dbReference type="AlphaFoldDB" id="A0A3E4MQU6"/>
<evidence type="ECO:0000313" key="7">
    <source>
        <dbReference type="Proteomes" id="UP000260862"/>
    </source>
</evidence>